<proteinExistence type="predicted"/>
<dbReference type="EMBL" id="JAKEVZ010000005">
    <property type="protein sequence ID" value="MCF1751093.1"/>
    <property type="molecule type" value="Genomic_DNA"/>
</dbReference>
<comment type="caution">
    <text evidence="2">The sequence shown here is derived from an EMBL/GenBank/DDBJ whole genome shotgun (WGS) entry which is preliminary data.</text>
</comment>
<sequence length="248" mass="29203">MVRLLFVFSVFALAQTAGFGQETVRYLNARHLEFDSLRDTIPVFFEVDKEVGRKLRSKTYTMDSVIVFDNTIVKDANGEKLFMTHLEYDVNEKLKRKYDFDYRTNIFDWKYYYENGKIRTEQKLHHFDIVETKSYDEEGNVVPAVLDFQASAKGGLNGWNEYLYKNLVYPISSRKKGEEGTVYLMFVVTDIGEISEVYCLNEDTCYPDLVKEAKRVVREYPYRFTPQTFNGKTEESLFRIPIRFTLSN</sequence>
<dbReference type="Gene3D" id="3.30.1150.10">
    <property type="match status" value="1"/>
</dbReference>
<dbReference type="PROSITE" id="PS52015">
    <property type="entry name" value="TONB_CTD"/>
    <property type="match status" value="1"/>
</dbReference>
<keyword evidence="3" id="KW-1185">Reference proteome</keyword>
<dbReference type="InterPro" id="IPR037682">
    <property type="entry name" value="TonB_C"/>
</dbReference>
<dbReference type="Proteomes" id="UP001201449">
    <property type="component" value="Unassembled WGS sequence"/>
</dbReference>
<gene>
    <name evidence="2" type="ORF">L0U89_08425</name>
</gene>
<accession>A0ABS9BSP6</accession>
<feature type="domain" description="TonB C-terminal" evidence="1">
    <location>
        <begin position="154"/>
        <end position="248"/>
    </location>
</feature>
<dbReference type="RefSeq" id="WP_234861129.1">
    <property type="nucleotide sequence ID" value="NZ_JAKEVZ010000005.1"/>
</dbReference>
<name>A0ABS9BSP6_9BACT</name>
<organism evidence="2 3">
    <name type="scientific">Mariniradius sediminis</name>
    <dbReference type="NCBI Taxonomy" id="2909237"/>
    <lineage>
        <taxon>Bacteria</taxon>
        <taxon>Pseudomonadati</taxon>
        <taxon>Bacteroidota</taxon>
        <taxon>Cytophagia</taxon>
        <taxon>Cytophagales</taxon>
        <taxon>Cyclobacteriaceae</taxon>
        <taxon>Mariniradius</taxon>
    </lineage>
</organism>
<dbReference type="Pfam" id="PF03544">
    <property type="entry name" value="TonB_C"/>
    <property type="match status" value="1"/>
</dbReference>
<dbReference type="SUPFAM" id="SSF74653">
    <property type="entry name" value="TolA/TonB C-terminal domain"/>
    <property type="match status" value="1"/>
</dbReference>
<protein>
    <submittedName>
        <fullName evidence="2">Energy transducer TonB</fullName>
    </submittedName>
</protein>
<evidence type="ECO:0000313" key="2">
    <source>
        <dbReference type="EMBL" id="MCF1751093.1"/>
    </source>
</evidence>
<evidence type="ECO:0000313" key="3">
    <source>
        <dbReference type="Proteomes" id="UP001201449"/>
    </source>
</evidence>
<evidence type="ECO:0000259" key="1">
    <source>
        <dbReference type="PROSITE" id="PS52015"/>
    </source>
</evidence>
<reference evidence="2 3" key="1">
    <citation type="submission" date="2022-01" db="EMBL/GenBank/DDBJ databases">
        <title>Mariniradius saccharolyticus sp. nov., isolated from sediment of a river.</title>
        <authorList>
            <person name="Liu H."/>
        </authorList>
    </citation>
    <scope>NUCLEOTIDE SEQUENCE [LARGE SCALE GENOMIC DNA]</scope>
    <source>
        <strain evidence="2 3">RY-2</strain>
    </source>
</reference>